<dbReference type="STRING" id="632772.ROP_28160"/>
<keyword evidence="7" id="KW-0456">Lyase</keyword>
<dbReference type="PATRIC" id="fig|632772.20.peg.2940"/>
<dbReference type="SUPFAM" id="SSF51621">
    <property type="entry name" value="Phosphoenolpyruvate/pyruvate domain"/>
    <property type="match status" value="1"/>
</dbReference>
<dbReference type="InterPro" id="IPR011206">
    <property type="entry name" value="Citrate_lyase_beta/mcl1/mcl2"/>
</dbReference>
<keyword evidence="2 5" id="KW-0479">Metal-binding</keyword>
<dbReference type="GO" id="GO:0000287">
    <property type="term" value="F:magnesium ion binding"/>
    <property type="evidence" value="ECO:0007669"/>
    <property type="project" value="TreeGrafter"/>
</dbReference>
<reference evidence="7 8" key="1">
    <citation type="submission" date="2009-03" db="EMBL/GenBank/DDBJ databases">
        <title>Comparison of the complete genome sequences of Rhodococcus erythropolis PR4 and Rhodococcus opacus B4.</title>
        <authorList>
            <person name="Takarada H."/>
            <person name="Sekine M."/>
            <person name="Hosoyama A."/>
            <person name="Yamada R."/>
            <person name="Fujisawa T."/>
            <person name="Omata S."/>
            <person name="Shimizu A."/>
            <person name="Tsukatani N."/>
            <person name="Tanikawa S."/>
            <person name="Fujita N."/>
            <person name="Harayama S."/>
        </authorList>
    </citation>
    <scope>NUCLEOTIDE SEQUENCE [LARGE SCALE GENOMIC DNA]</scope>
    <source>
        <strain evidence="7 8">B4</strain>
    </source>
</reference>
<accession>C1B5D7</accession>
<dbReference type="GO" id="GO:0006107">
    <property type="term" value="P:oxaloacetate metabolic process"/>
    <property type="evidence" value="ECO:0007669"/>
    <property type="project" value="TreeGrafter"/>
</dbReference>
<evidence type="ECO:0000256" key="4">
    <source>
        <dbReference type="PIRSR" id="PIRSR015582-1"/>
    </source>
</evidence>
<evidence type="ECO:0000256" key="3">
    <source>
        <dbReference type="ARBA" id="ARBA00022842"/>
    </source>
</evidence>
<proteinExistence type="predicted"/>
<dbReference type="Gene3D" id="3.20.20.60">
    <property type="entry name" value="Phosphoenolpyruvate-binding domains"/>
    <property type="match status" value="1"/>
</dbReference>
<keyword evidence="3 5" id="KW-0460">Magnesium</keyword>
<feature type="domain" description="HpcH/HpaI aldolase/citrate lyase" evidence="6">
    <location>
        <begin position="10"/>
        <end position="235"/>
    </location>
</feature>
<dbReference type="HOGENOM" id="CLU_044864_0_1_11"/>
<dbReference type="InterPro" id="IPR015813">
    <property type="entry name" value="Pyrv/PenolPyrv_kinase-like_dom"/>
</dbReference>
<name>C1B5D7_RHOOB</name>
<dbReference type="Proteomes" id="UP000002212">
    <property type="component" value="Chromosome"/>
</dbReference>
<evidence type="ECO:0000259" key="6">
    <source>
        <dbReference type="Pfam" id="PF03328"/>
    </source>
</evidence>
<dbReference type="Pfam" id="PF03328">
    <property type="entry name" value="HpcH_HpaI"/>
    <property type="match status" value="1"/>
</dbReference>
<dbReference type="PANTHER" id="PTHR32308">
    <property type="entry name" value="LYASE BETA SUBUNIT, PUTATIVE (AFU_ORTHOLOGUE AFUA_4G13030)-RELATED"/>
    <property type="match status" value="1"/>
</dbReference>
<dbReference type="KEGG" id="rop:ROP_28160"/>
<comment type="cofactor">
    <cofactor evidence="1">
        <name>Mg(2+)</name>
        <dbReference type="ChEBI" id="CHEBI:18420"/>
    </cofactor>
</comment>
<dbReference type="EMBL" id="AP011115">
    <property type="protein sequence ID" value="BAH51063.1"/>
    <property type="molecule type" value="Genomic_DNA"/>
</dbReference>
<dbReference type="PIRSF" id="PIRSF015582">
    <property type="entry name" value="Cit_lyase_B"/>
    <property type="match status" value="1"/>
</dbReference>
<feature type="binding site" evidence="4">
    <location>
        <position position="73"/>
    </location>
    <ligand>
        <name>substrate</name>
    </ligand>
</feature>
<evidence type="ECO:0000256" key="5">
    <source>
        <dbReference type="PIRSR" id="PIRSR015582-2"/>
    </source>
</evidence>
<evidence type="ECO:0000256" key="2">
    <source>
        <dbReference type="ARBA" id="ARBA00022723"/>
    </source>
</evidence>
<dbReference type="InterPro" id="IPR005000">
    <property type="entry name" value="Aldolase/citrate-lyase_domain"/>
</dbReference>
<feature type="binding site" evidence="5">
    <location>
        <position position="136"/>
    </location>
    <ligand>
        <name>Mg(2+)</name>
        <dbReference type="ChEBI" id="CHEBI:18420"/>
    </ligand>
</feature>
<dbReference type="AlphaFoldDB" id="C1B5D7"/>
<evidence type="ECO:0000313" key="8">
    <source>
        <dbReference type="Proteomes" id="UP000002212"/>
    </source>
</evidence>
<evidence type="ECO:0000256" key="1">
    <source>
        <dbReference type="ARBA" id="ARBA00001946"/>
    </source>
</evidence>
<protein>
    <submittedName>
        <fullName evidence="7">Putative citrate lyase beta chain</fullName>
    </submittedName>
</protein>
<sequence length="303" mass="32907">MGEDTMRPLRSLLFVPGHREGWAEKAIAAGADGLILDLEDSVPEHLKDQGRATAARTIAQLRDTGADVGLYVRLNALDTGITGDDIAAVAVPGLDGFVLPKTYGPEDIVRFDALVTHFERANGVDAGKLEFICCLETAEAYANCEKIAVASPRVATLFAGTARDADVSRSIGFQFTPSGEETLYMRSRALLAARANGLEFPLVGVWQDLTDHDGARNFSERNRELGFRGQVLIHPSHIALANEVFSPSDAEIAFYSGMIEAFEDAEAQGLAAVRYEDMHVDYAHIKTAREILAYAYSLSRVTD</sequence>
<feature type="binding site" evidence="5">
    <location>
        <position position="166"/>
    </location>
    <ligand>
        <name>Mg(2+)</name>
        <dbReference type="ChEBI" id="CHEBI:18420"/>
    </ligand>
</feature>
<dbReference type="InterPro" id="IPR040442">
    <property type="entry name" value="Pyrv_kinase-like_dom_sf"/>
</dbReference>
<dbReference type="PANTHER" id="PTHR32308:SF0">
    <property type="entry name" value="HPCH_HPAI ALDOLASE_CITRATE LYASE DOMAIN-CONTAINING PROTEIN"/>
    <property type="match status" value="1"/>
</dbReference>
<dbReference type="GO" id="GO:0016829">
    <property type="term" value="F:lyase activity"/>
    <property type="evidence" value="ECO:0007669"/>
    <property type="project" value="UniProtKB-KW"/>
</dbReference>
<organism evidence="7 8">
    <name type="scientific">Rhodococcus opacus (strain B4)</name>
    <dbReference type="NCBI Taxonomy" id="632772"/>
    <lineage>
        <taxon>Bacteria</taxon>
        <taxon>Bacillati</taxon>
        <taxon>Actinomycetota</taxon>
        <taxon>Actinomycetes</taxon>
        <taxon>Mycobacteriales</taxon>
        <taxon>Nocardiaceae</taxon>
        <taxon>Rhodococcus</taxon>
    </lineage>
</organism>
<gene>
    <name evidence="7" type="ordered locus">ROP_28160</name>
</gene>
<feature type="binding site" evidence="4">
    <location>
        <position position="136"/>
    </location>
    <ligand>
        <name>substrate</name>
    </ligand>
</feature>
<evidence type="ECO:0000313" key="7">
    <source>
        <dbReference type="EMBL" id="BAH51063.1"/>
    </source>
</evidence>